<dbReference type="GO" id="GO:0015349">
    <property type="term" value="F:thyroid hormone transmembrane transporter activity"/>
    <property type="evidence" value="ECO:0007669"/>
    <property type="project" value="TreeGrafter"/>
</dbReference>
<reference evidence="13" key="1">
    <citation type="submission" date="2025-08" db="UniProtKB">
        <authorList>
            <consortium name="RefSeq"/>
        </authorList>
    </citation>
    <scope>IDENTIFICATION</scope>
    <source>
        <tissue evidence="13">Brain</tissue>
    </source>
</reference>
<dbReference type="Pfam" id="PF03137">
    <property type="entry name" value="OATP"/>
    <property type="match status" value="1"/>
</dbReference>
<dbReference type="InterPro" id="IPR036058">
    <property type="entry name" value="Kazal_dom_sf"/>
</dbReference>
<evidence type="ECO:0000256" key="3">
    <source>
        <dbReference type="ARBA" id="ARBA00022475"/>
    </source>
</evidence>
<feature type="region of interest" description="Disordered" evidence="9">
    <location>
        <begin position="842"/>
        <end position="875"/>
    </location>
</feature>
<evidence type="ECO:0000256" key="5">
    <source>
        <dbReference type="ARBA" id="ARBA00022989"/>
    </source>
</evidence>
<feature type="transmembrane region" description="Helical" evidence="8">
    <location>
        <begin position="456"/>
        <end position="477"/>
    </location>
</feature>
<dbReference type="NCBIfam" id="TIGR00805">
    <property type="entry name" value="oat"/>
    <property type="match status" value="1"/>
</dbReference>
<dbReference type="Pfam" id="PF07648">
    <property type="entry name" value="Kazal_2"/>
    <property type="match status" value="1"/>
</dbReference>
<comment type="caution">
    <text evidence="8">Lacks conserved residue(s) required for the propagation of feature annotation.</text>
</comment>
<evidence type="ECO:0000256" key="8">
    <source>
        <dbReference type="RuleBase" id="RU362056"/>
    </source>
</evidence>
<feature type="transmembrane region" description="Helical" evidence="8">
    <location>
        <begin position="318"/>
        <end position="338"/>
    </location>
</feature>
<evidence type="ECO:0000256" key="1">
    <source>
        <dbReference type="ARBA" id="ARBA00004651"/>
    </source>
</evidence>
<dbReference type="SUPFAM" id="SSF100895">
    <property type="entry name" value="Kazal-type serine protease inhibitors"/>
    <property type="match status" value="1"/>
</dbReference>
<gene>
    <name evidence="13" type="primary">SLCO4A1</name>
</gene>
<feature type="transmembrane region" description="Helical" evidence="8">
    <location>
        <begin position="812"/>
        <end position="835"/>
    </location>
</feature>
<feature type="transmembrane region" description="Helical" evidence="8">
    <location>
        <begin position="571"/>
        <end position="591"/>
    </location>
</feature>
<evidence type="ECO:0000313" key="13">
    <source>
        <dbReference type="RefSeq" id="XP_004760051.1"/>
    </source>
</evidence>
<feature type="transmembrane region" description="Helical" evidence="8">
    <location>
        <begin position="725"/>
        <end position="747"/>
    </location>
</feature>
<evidence type="ECO:0000256" key="9">
    <source>
        <dbReference type="SAM" id="MobiDB-lite"/>
    </source>
</evidence>
<protein>
    <recommendedName>
        <fullName evidence="8">Solute carrier organic anion transporter family member</fullName>
    </recommendedName>
</protein>
<keyword evidence="7" id="KW-1015">Disulfide bond</keyword>
<proteinExistence type="inferred from homology"/>
<dbReference type="Gene3D" id="3.30.60.30">
    <property type="match status" value="1"/>
</dbReference>
<evidence type="ECO:0000259" key="11">
    <source>
        <dbReference type="PROSITE" id="PS51465"/>
    </source>
</evidence>
<keyword evidence="8" id="KW-0406">Ion transport</keyword>
<dbReference type="GO" id="GO:0016323">
    <property type="term" value="C:basolateral plasma membrane"/>
    <property type="evidence" value="ECO:0007669"/>
    <property type="project" value="TreeGrafter"/>
</dbReference>
<keyword evidence="3" id="KW-1003">Cell membrane</keyword>
<dbReference type="PANTHER" id="PTHR11388:SF100">
    <property type="entry name" value="SOLUTE CARRIER ORGANIC ANION TRANSPORTER FAMILY MEMBER 4A1"/>
    <property type="match status" value="1"/>
</dbReference>
<dbReference type="PROSITE" id="PS51465">
    <property type="entry name" value="KAZAL_2"/>
    <property type="match status" value="1"/>
</dbReference>
<feature type="transmembrane region" description="Helical" evidence="8">
    <location>
        <begin position="250"/>
        <end position="270"/>
    </location>
</feature>
<name>A0A8U0MXG7_MUSPF</name>
<feature type="transmembrane region" description="Helical" evidence="8">
    <location>
        <begin position="410"/>
        <end position="436"/>
    </location>
</feature>
<dbReference type="CTD" id="28231"/>
<evidence type="ECO:0000259" key="10">
    <source>
        <dbReference type="PROSITE" id="PS50850"/>
    </source>
</evidence>
<comment type="subcellular location">
    <subcellularLocation>
        <location evidence="1 8">Cell membrane</location>
        <topology evidence="1 8">Multi-pass membrane protein</topology>
    </subcellularLocation>
</comment>
<dbReference type="KEGG" id="mpuf:101683389"/>
<dbReference type="GeneID" id="101683389"/>
<keyword evidence="6 8" id="KW-0472">Membrane</keyword>
<dbReference type="GO" id="GO:0006811">
    <property type="term" value="P:monoatomic ion transport"/>
    <property type="evidence" value="ECO:0007669"/>
    <property type="project" value="UniProtKB-KW"/>
</dbReference>
<feature type="transmembrane region" description="Helical" evidence="8">
    <location>
        <begin position="290"/>
        <end position="311"/>
    </location>
</feature>
<dbReference type="Proteomes" id="UP000000715">
    <property type="component" value="Unplaced"/>
</dbReference>
<dbReference type="RefSeq" id="XP_004760051.1">
    <property type="nucleotide sequence ID" value="XM_004759994.3"/>
</dbReference>
<keyword evidence="8" id="KW-0813">Transport</keyword>
<comment type="similarity">
    <text evidence="2 8">Belongs to the organo anion transporter (TC 2.A.60) family.</text>
</comment>
<dbReference type="AlphaFoldDB" id="A0A8U0MXG7"/>
<sequence length="875" mass="93519">MRNRGWTAWGPCPPGRSLQNSEHSSRPPGRGHRGLAGSGWSWGPHGHRLWPCPGVWVLVVWPWMQEGQEVSPMRLGSGQQSHRLPRGTRHRTGRVLSEMSVWSSVHVRFLTRSSSHRTSQALDYPRAASVAASCAPRAEMPQHSMGDKTLVSKPQLVFPSQPSAADGGCGHGPPSRRASLGSPRSHGALGPAVHSPLDACSQPLCPLQAEKHGPRTPPEMRYVAARPQSAACGWGAFAPRCLQAFNTPRGFLLFLCAAAFLQGMTVNGFVSTVVTSIERRFDLHSHQSGLITSCYDVAACLCLTFVSYFGGGAHKPRWLGRGVLVLGAGSLLFALPHFTAGAYEAEVAEGVGTCRANRSVACRDRASGLSGYRVVFMLGQFLHGMGATPLYTLGVTYLDENVKSSYSPVYIAVFYTAAILGPAAGYLIGGALLNVYTEIGRRTELTTESPLWVGAWWVGFLGAGAAAFLTAIPILGYPRQLPGSQRYVVMRVSETHQSKDSSHKAASSPDFGKTIRDLPLSIWLLLKNPAFVLLCLAGATETTLVAGMSTFGPKFLESQFSLSASEAATLFGYLVVPAGGGGTFLGGFLVNKCRLRGAGVVKLCALCTLTSLLATFVFFVQCPNVPMVGVTADYNGRPLPEGRLELTAACNAPCACRPEHYSPVCGSNGLTYYSPCHAGCPGEAAPGADGRKVYRDCSCIPQNFSSGFGHATAGKCTSTCQRKSLLLVFVFVVIIFTFLSSIPALTATLRCVCDRQRSFALGIQWIVVRTLGGIPGPIAFGWVIDKACLLWQDQCGQQGSCFVYQNSAMSRYMLITGLVYKVLGFLFFTTACLLYKSPSESPDGLAASLPSQSSASDSPVDLRGSRSAPWLQSAV</sequence>
<keyword evidence="4 8" id="KW-0812">Transmembrane</keyword>
<feature type="domain" description="Major facilitator superfamily (MFS) profile" evidence="10">
    <location>
        <begin position="251"/>
        <end position="836"/>
    </location>
</feature>
<evidence type="ECO:0000256" key="6">
    <source>
        <dbReference type="ARBA" id="ARBA00023136"/>
    </source>
</evidence>
<feature type="transmembrane region" description="Helical" evidence="8">
    <location>
        <begin position="530"/>
        <end position="551"/>
    </location>
</feature>
<feature type="transmembrane region" description="Helical" evidence="8">
    <location>
        <begin position="374"/>
        <end position="398"/>
    </location>
</feature>
<accession>A0A8U0MXG7</accession>
<dbReference type="InterPro" id="IPR036259">
    <property type="entry name" value="MFS_trans_sf"/>
</dbReference>
<dbReference type="Gene3D" id="1.20.1250.20">
    <property type="entry name" value="MFS general substrate transporter like domains"/>
    <property type="match status" value="1"/>
</dbReference>
<dbReference type="InterPro" id="IPR002350">
    <property type="entry name" value="Kazal_dom"/>
</dbReference>
<dbReference type="InterPro" id="IPR004156">
    <property type="entry name" value="OATP"/>
</dbReference>
<feature type="region of interest" description="Disordered" evidence="9">
    <location>
        <begin position="161"/>
        <end position="192"/>
    </location>
</feature>
<evidence type="ECO:0000313" key="12">
    <source>
        <dbReference type="Proteomes" id="UP000000715"/>
    </source>
</evidence>
<dbReference type="GO" id="GO:0043252">
    <property type="term" value="P:sodium-independent organic anion transport"/>
    <property type="evidence" value="ECO:0007669"/>
    <property type="project" value="TreeGrafter"/>
</dbReference>
<keyword evidence="5 8" id="KW-1133">Transmembrane helix</keyword>
<dbReference type="PANTHER" id="PTHR11388">
    <property type="entry name" value="ORGANIC ANION TRANSPORTER"/>
    <property type="match status" value="1"/>
</dbReference>
<dbReference type="InterPro" id="IPR020846">
    <property type="entry name" value="MFS_dom"/>
</dbReference>
<dbReference type="OrthoDB" id="5062115at2759"/>
<feature type="domain" description="Kazal-like" evidence="11">
    <location>
        <begin position="644"/>
        <end position="701"/>
    </location>
</feature>
<evidence type="ECO:0000256" key="4">
    <source>
        <dbReference type="ARBA" id="ARBA00022692"/>
    </source>
</evidence>
<organism evidence="12 13">
    <name type="scientific">Mustela putorius furo</name>
    <name type="common">European domestic ferret</name>
    <name type="synonym">Mustela furo</name>
    <dbReference type="NCBI Taxonomy" id="9669"/>
    <lineage>
        <taxon>Eukaryota</taxon>
        <taxon>Metazoa</taxon>
        <taxon>Chordata</taxon>
        <taxon>Craniata</taxon>
        <taxon>Vertebrata</taxon>
        <taxon>Euteleostomi</taxon>
        <taxon>Mammalia</taxon>
        <taxon>Eutheria</taxon>
        <taxon>Laurasiatheria</taxon>
        <taxon>Carnivora</taxon>
        <taxon>Caniformia</taxon>
        <taxon>Musteloidea</taxon>
        <taxon>Mustelidae</taxon>
        <taxon>Mustelinae</taxon>
        <taxon>Mustela</taxon>
    </lineage>
</organism>
<dbReference type="GO" id="GO:0015347">
    <property type="term" value="F:sodium-independent organic anion transmembrane transporter activity"/>
    <property type="evidence" value="ECO:0007669"/>
    <property type="project" value="TreeGrafter"/>
</dbReference>
<evidence type="ECO:0000256" key="2">
    <source>
        <dbReference type="ARBA" id="ARBA00009657"/>
    </source>
</evidence>
<dbReference type="SUPFAM" id="SSF103473">
    <property type="entry name" value="MFS general substrate transporter"/>
    <property type="match status" value="1"/>
</dbReference>
<feature type="compositionally biased region" description="Low complexity" evidence="9">
    <location>
        <begin position="845"/>
        <end position="862"/>
    </location>
</feature>
<keyword evidence="12" id="KW-1185">Reference proteome</keyword>
<dbReference type="PROSITE" id="PS50850">
    <property type="entry name" value="MFS"/>
    <property type="match status" value="1"/>
</dbReference>
<evidence type="ECO:0000256" key="7">
    <source>
        <dbReference type="ARBA" id="ARBA00023157"/>
    </source>
</evidence>
<feature type="transmembrane region" description="Helical" evidence="8">
    <location>
        <begin position="759"/>
        <end position="784"/>
    </location>
</feature>
<feature type="region of interest" description="Disordered" evidence="9">
    <location>
        <begin position="1"/>
        <end position="37"/>
    </location>
</feature>